<feature type="domain" description="Glutamine amidotransferase type-2" evidence="4">
    <location>
        <begin position="2"/>
        <end position="223"/>
    </location>
</feature>
<protein>
    <submittedName>
        <fullName evidence="5">Glutamine amidotransferase</fullName>
    </submittedName>
</protein>
<keyword evidence="1" id="KW-0808">Transferase</keyword>
<dbReference type="RefSeq" id="YP_006382482.1">
    <property type="nucleotide sequence ID" value="NC_017971.2"/>
</dbReference>
<reference evidence="5 6" key="1">
    <citation type="journal article" date="2012" name="PLoS ONE">
        <title>Genomic Analysis of Pseudomonas putida Phage tf with Localized Single-Strand DNA Interruptions.</title>
        <authorList>
            <person name="Glukhov A.S."/>
            <person name="Krutilina A.I."/>
            <person name="Shlyapnikov M.G."/>
            <person name="Severinov K."/>
            <person name="Lavysh D."/>
            <person name="Kochetkov V.V."/>
            <person name="McGrath J.W."/>
            <person name="de Leeuwe C."/>
            <person name="Shaburova O.V."/>
            <person name="Krylov V.N."/>
            <person name="Akulenko N.V."/>
            <person name="Kulakov L.A."/>
        </authorList>
    </citation>
    <scope>NUCLEOTIDE SEQUENCE [LARGE SCALE GENOMIC DNA]</scope>
</reference>
<dbReference type="Proteomes" id="UP000002867">
    <property type="component" value="Segment"/>
</dbReference>
<dbReference type="PANTHER" id="PTHR11907">
    <property type="entry name" value="AMIDOPHOSPHORIBOSYLTRANSFERASE"/>
    <property type="match status" value="1"/>
</dbReference>
<feature type="region of interest" description="Disordered" evidence="3">
    <location>
        <begin position="398"/>
        <end position="429"/>
    </location>
</feature>
<dbReference type="PROSITE" id="PS51278">
    <property type="entry name" value="GATASE_TYPE_2"/>
    <property type="match status" value="1"/>
</dbReference>
<evidence type="ECO:0000256" key="3">
    <source>
        <dbReference type="SAM" id="MobiDB-lite"/>
    </source>
</evidence>
<evidence type="ECO:0000256" key="1">
    <source>
        <dbReference type="ARBA" id="ARBA00022679"/>
    </source>
</evidence>
<gene>
    <name evidence="5" type="ORF">tf_22</name>
</gene>
<evidence type="ECO:0000259" key="4">
    <source>
        <dbReference type="PROSITE" id="PS51278"/>
    </source>
</evidence>
<proteinExistence type="predicted"/>
<sequence length="531" mass="58316">MCGVVGILTSGTPTVAEIRLLKGLLLVDQIRGEHATGVAKVNVRTNEVAIHKRAYNAVDYLTLEATEEFLSKDMGQLYIGHNRYATMGDKSKHENAHPFQHEHITMVHNGGVDHHALHLLEGHDDKEVTVDSQMVCMTIAKHGIKKAVEEYLSGAFALVWWDSNERSLNFIRNEDRPLWIAVMTNGSYVWASEKGMLDVFLKRDGRQSGYRVEPQMILPNQHYKVCFNQHGNRIGNVPTVAPMTFLDLPSPKTYGAADQSWWNGNTGYRSANAANSKPNTAEVVNLAAPRVNAALDKMGTKLRYRSLVTVDVTNFEPYVSSPLFGIATGIVRDTGEVVQAWGLHKDDMEGVTVIRGNVANAYHMLVKGVNEPSITIDCVGVSCHDPKYDRTTALQIRTSASMSQSAQSSAEKPSTSSGSKPKASSSSRGDDAAVAAAKIIEMRSNSVHVAKVKAKGNQRPQIHFPLKVCGHTFVTASEFREFVQRGCAQCSEIPTAYDTWNNYLCVYTAGNIVSSKLEDAEFCCGECEGVH</sequence>
<dbReference type="OrthoDB" id="8089at10239"/>
<dbReference type="InterPro" id="IPR029055">
    <property type="entry name" value="Ntn_hydrolases_N"/>
</dbReference>
<keyword evidence="2 5" id="KW-0315">Glutamine amidotransferase</keyword>
<dbReference type="EMBL" id="HE611333">
    <property type="protein sequence ID" value="CCE60777.1"/>
    <property type="molecule type" value="Genomic_DNA"/>
</dbReference>
<organism evidence="5 6">
    <name type="scientific">Pseudomonas phage tf</name>
    <dbReference type="NCBI Taxonomy" id="1114179"/>
    <lineage>
        <taxon>Viruses</taxon>
        <taxon>Duplodnaviria</taxon>
        <taxon>Heunggongvirae</taxon>
        <taxon>Uroviricota</taxon>
        <taxon>Caudoviricetes</taxon>
        <taxon>Krylovvirus</taxon>
        <taxon>Krylovvirus tf</taxon>
    </lineage>
</organism>
<keyword evidence="6" id="KW-1185">Reference proteome</keyword>
<feature type="compositionally biased region" description="Low complexity" evidence="3">
    <location>
        <begin position="399"/>
        <end position="427"/>
    </location>
</feature>
<evidence type="ECO:0000256" key="2">
    <source>
        <dbReference type="ARBA" id="ARBA00022962"/>
    </source>
</evidence>
<dbReference type="KEGG" id="vg:12979134"/>
<dbReference type="SUPFAM" id="SSF56235">
    <property type="entry name" value="N-terminal nucleophile aminohydrolases (Ntn hydrolases)"/>
    <property type="match status" value="1"/>
</dbReference>
<dbReference type="GO" id="GO:0016740">
    <property type="term" value="F:transferase activity"/>
    <property type="evidence" value="ECO:0007669"/>
    <property type="project" value="UniProtKB-KW"/>
</dbReference>
<accession>I2FLP3</accession>
<dbReference type="MEROPS" id="C44.A08"/>
<evidence type="ECO:0000313" key="6">
    <source>
        <dbReference type="Proteomes" id="UP000002867"/>
    </source>
</evidence>
<name>I2FLP3_9CAUD</name>
<dbReference type="Pfam" id="PF13522">
    <property type="entry name" value="GATase_6"/>
    <property type="match status" value="1"/>
</dbReference>
<dbReference type="InterPro" id="IPR017932">
    <property type="entry name" value="GATase_2_dom"/>
</dbReference>
<evidence type="ECO:0000313" key="5">
    <source>
        <dbReference type="EMBL" id="CCE60777.1"/>
    </source>
</evidence>
<dbReference type="GeneID" id="12979134"/>
<dbReference type="CDD" id="cd00352">
    <property type="entry name" value="Gn_AT_II"/>
    <property type="match status" value="1"/>
</dbReference>
<dbReference type="Gene3D" id="3.60.20.10">
    <property type="entry name" value="Glutamine Phosphoribosylpyrophosphate, subunit 1, domain 1"/>
    <property type="match status" value="1"/>
</dbReference>